<keyword evidence="2" id="KW-1185">Reference proteome</keyword>
<dbReference type="AlphaFoldDB" id="D4ZJV4"/>
<name>D4ZJV4_SHEVD</name>
<evidence type="ECO:0000313" key="2">
    <source>
        <dbReference type="Proteomes" id="UP000002350"/>
    </source>
</evidence>
<protein>
    <submittedName>
        <fullName evidence="1">Uncharacterized protein</fullName>
    </submittedName>
</protein>
<dbReference type="EMBL" id="AP011177">
    <property type="protein sequence ID" value="BAJ01953.1"/>
    <property type="molecule type" value="Genomic_DNA"/>
</dbReference>
<gene>
    <name evidence="1" type="ordered locus">SVI_1982</name>
</gene>
<proteinExistence type="predicted"/>
<accession>D4ZJV4</accession>
<organism evidence="1 2">
    <name type="scientific">Shewanella violacea (strain JCM 10179 / CIP 106290 / LMG 19151 / DSS12)</name>
    <dbReference type="NCBI Taxonomy" id="637905"/>
    <lineage>
        <taxon>Bacteria</taxon>
        <taxon>Pseudomonadati</taxon>
        <taxon>Pseudomonadota</taxon>
        <taxon>Gammaproteobacteria</taxon>
        <taxon>Alteromonadales</taxon>
        <taxon>Shewanellaceae</taxon>
        <taxon>Shewanella</taxon>
    </lineage>
</organism>
<evidence type="ECO:0000313" key="1">
    <source>
        <dbReference type="EMBL" id="BAJ01953.1"/>
    </source>
</evidence>
<reference evidence="2" key="1">
    <citation type="journal article" date="2010" name="Mol. Biosyst.">
        <title>Complete genome sequence and comparative analysis of Shewanella violacea, a psychrophilic and piezophilic bacterium from deep sea floor sediments.</title>
        <authorList>
            <person name="Aono E."/>
            <person name="Baba T."/>
            <person name="Ara T."/>
            <person name="Nishi T."/>
            <person name="Nakamichi T."/>
            <person name="Inamoto E."/>
            <person name="Toyonaga H."/>
            <person name="Hasegawa M."/>
            <person name="Takai Y."/>
            <person name="Okumura Y."/>
            <person name="Baba M."/>
            <person name="Tomita M."/>
            <person name="Kato C."/>
            <person name="Oshima T."/>
            <person name="Nakasone K."/>
            <person name="Mori H."/>
        </authorList>
    </citation>
    <scope>NUCLEOTIDE SEQUENCE [LARGE SCALE GENOMIC DNA]</scope>
    <source>
        <strain evidence="2">JCM 10179 / CIP 106290 / LMG 19151 / DSS12</strain>
    </source>
</reference>
<dbReference type="Proteomes" id="UP000002350">
    <property type="component" value="Chromosome"/>
</dbReference>
<dbReference type="KEGG" id="svo:SVI_1982"/>
<dbReference type="HOGENOM" id="CLU_3348586_0_0_6"/>
<sequence>MKSSKPYNYLGLSNMSILRLTNRIILRLSNMINVTIH</sequence>